<protein>
    <submittedName>
        <fullName evidence="1">Uncharacterized protein</fullName>
    </submittedName>
</protein>
<accession>A0A6C0HMK1</accession>
<proteinExistence type="predicted"/>
<dbReference type="AlphaFoldDB" id="A0A6C0HMK1"/>
<evidence type="ECO:0000313" key="1">
    <source>
        <dbReference type="EMBL" id="QHT81597.1"/>
    </source>
</evidence>
<organism evidence="1">
    <name type="scientific">viral metagenome</name>
    <dbReference type="NCBI Taxonomy" id="1070528"/>
    <lineage>
        <taxon>unclassified sequences</taxon>
        <taxon>metagenomes</taxon>
        <taxon>organismal metagenomes</taxon>
    </lineage>
</organism>
<reference evidence="1" key="1">
    <citation type="journal article" date="2020" name="Nature">
        <title>Giant virus diversity and host interactions through global metagenomics.</title>
        <authorList>
            <person name="Schulz F."/>
            <person name="Roux S."/>
            <person name="Paez-Espino D."/>
            <person name="Jungbluth S."/>
            <person name="Walsh D.A."/>
            <person name="Denef V.J."/>
            <person name="McMahon K.D."/>
            <person name="Konstantinidis K.T."/>
            <person name="Eloe-Fadrosh E.A."/>
            <person name="Kyrpides N.C."/>
            <person name="Woyke T."/>
        </authorList>
    </citation>
    <scope>NUCLEOTIDE SEQUENCE</scope>
    <source>
        <strain evidence="1">GVMAG-M-3300023184-13</strain>
    </source>
</reference>
<dbReference type="EMBL" id="MN739986">
    <property type="protein sequence ID" value="QHT81597.1"/>
    <property type="molecule type" value="Genomic_DNA"/>
</dbReference>
<sequence length="274" mass="32191">MKLTLKKTKKQTTTQSKTQKNIQNVYYILDNRNKPFKVVINGKTIKILKNLDKYLEYEKTPSLTFNANKIFIGYSPKTEMTLISDGYGPKYNGNSILLYIKDNEYVYIGHEIYSFTSISEIIKYVSPVGNNDVPYPYAIDKDNNIYLMIENVILLNKFFKNLNSSSIDITNDKFDPYRIYYDNCNLNLDFYIESEQYKMKYEPFPIKDYKRLTDYIGKRNSTSKTGNRKNLYIKFKGNPNKTLLTSKSYVKLLTDFGNKMGYLPLKTKIIQKRL</sequence>
<name>A0A6C0HMK1_9ZZZZ</name>